<keyword evidence="2" id="KW-1185">Reference proteome</keyword>
<organism evidence="1 2">
    <name type="scientific">Melia azedarach</name>
    <name type="common">Chinaberry tree</name>
    <dbReference type="NCBI Taxonomy" id="155640"/>
    <lineage>
        <taxon>Eukaryota</taxon>
        <taxon>Viridiplantae</taxon>
        <taxon>Streptophyta</taxon>
        <taxon>Embryophyta</taxon>
        <taxon>Tracheophyta</taxon>
        <taxon>Spermatophyta</taxon>
        <taxon>Magnoliopsida</taxon>
        <taxon>eudicotyledons</taxon>
        <taxon>Gunneridae</taxon>
        <taxon>Pentapetalae</taxon>
        <taxon>rosids</taxon>
        <taxon>malvids</taxon>
        <taxon>Sapindales</taxon>
        <taxon>Meliaceae</taxon>
        <taxon>Melia</taxon>
    </lineage>
</organism>
<reference evidence="1 2" key="1">
    <citation type="journal article" date="2023" name="Science">
        <title>Complex scaffold remodeling in plant triterpene biosynthesis.</title>
        <authorList>
            <person name="De La Pena R."/>
            <person name="Hodgson H."/>
            <person name="Liu J.C."/>
            <person name="Stephenson M.J."/>
            <person name="Martin A.C."/>
            <person name="Owen C."/>
            <person name="Harkess A."/>
            <person name="Leebens-Mack J."/>
            <person name="Jimenez L.E."/>
            <person name="Osbourn A."/>
            <person name="Sattely E.S."/>
        </authorList>
    </citation>
    <scope>NUCLEOTIDE SEQUENCE [LARGE SCALE GENOMIC DNA]</scope>
    <source>
        <strain evidence="2">cv. JPN11</strain>
        <tissue evidence="1">Leaf</tissue>
    </source>
</reference>
<name>A0ACC1YEW0_MELAZ</name>
<accession>A0ACC1YEW0</accession>
<protein>
    <submittedName>
        <fullName evidence="1">Uveal autoantigen with coiled-coil domains and ankyrin repeats isoform 1</fullName>
    </submittedName>
</protein>
<dbReference type="Proteomes" id="UP001164539">
    <property type="component" value="Chromosome 3"/>
</dbReference>
<dbReference type="EMBL" id="CM051396">
    <property type="protein sequence ID" value="KAJ4722195.1"/>
    <property type="molecule type" value="Genomic_DNA"/>
</dbReference>
<comment type="caution">
    <text evidence="1">The sequence shown here is derived from an EMBL/GenBank/DDBJ whole genome shotgun (WGS) entry which is preliminary data.</text>
</comment>
<gene>
    <name evidence="1" type="ORF">OWV82_005736</name>
</gene>
<evidence type="ECO:0000313" key="2">
    <source>
        <dbReference type="Proteomes" id="UP001164539"/>
    </source>
</evidence>
<sequence>MDNSDSTASVPAAAPLAPVHKKENITPVGLKIAELNESRAELLNRIQGLKQDLQHWRSKLDTQVKIYRDELSEMKKSLSVEVEQLRSEFQDLRSTLQQQQEDVTASLRNLGLQDISGDDKEGEDPKIDEKEGEFHASPADDSAKEDNK</sequence>
<proteinExistence type="predicted"/>
<evidence type="ECO:0000313" key="1">
    <source>
        <dbReference type="EMBL" id="KAJ4722195.1"/>
    </source>
</evidence>